<name>A0A0G0UMH7_9BACT</name>
<dbReference type="InterPro" id="IPR015422">
    <property type="entry name" value="PyrdxlP-dep_Trfase_small"/>
</dbReference>
<dbReference type="SUPFAM" id="SSF53383">
    <property type="entry name" value="PLP-dependent transferases"/>
    <property type="match status" value="1"/>
</dbReference>
<dbReference type="PANTHER" id="PTHR30244">
    <property type="entry name" value="TRANSAMINASE"/>
    <property type="match status" value="1"/>
</dbReference>
<dbReference type="EMBL" id="LCAK01000004">
    <property type="protein sequence ID" value="KKR88716.1"/>
    <property type="molecule type" value="Genomic_DNA"/>
</dbReference>
<evidence type="ECO:0008006" key="4">
    <source>
        <dbReference type="Google" id="ProtNLM"/>
    </source>
</evidence>
<protein>
    <recommendedName>
        <fullName evidence="4">NDP-hexose 3,4-dehydratase</fullName>
    </recommendedName>
</protein>
<evidence type="ECO:0000313" key="2">
    <source>
        <dbReference type="EMBL" id="KKR88716.1"/>
    </source>
</evidence>
<dbReference type="GO" id="GO:0008483">
    <property type="term" value="F:transaminase activity"/>
    <property type="evidence" value="ECO:0007669"/>
    <property type="project" value="TreeGrafter"/>
</dbReference>
<dbReference type="InterPro" id="IPR015424">
    <property type="entry name" value="PyrdxlP-dep_Trfase"/>
</dbReference>
<dbReference type="AlphaFoldDB" id="A0A0G0UMH7"/>
<proteinExistence type="inferred from homology"/>
<evidence type="ECO:0000313" key="3">
    <source>
        <dbReference type="Proteomes" id="UP000033918"/>
    </source>
</evidence>
<gene>
    <name evidence="2" type="ORF">UU38_C0004G0078</name>
</gene>
<dbReference type="Gene3D" id="3.40.640.10">
    <property type="entry name" value="Type I PLP-dependent aspartate aminotransferase-like (Major domain)"/>
    <property type="match status" value="1"/>
</dbReference>
<reference evidence="2 3" key="1">
    <citation type="journal article" date="2015" name="Nature">
        <title>rRNA introns, odd ribosomes, and small enigmatic genomes across a large radiation of phyla.</title>
        <authorList>
            <person name="Brown C.T."/>
            <person name="Hug L.A."/>
            <person name="Thomas B.C."/>
            <person name="Sharon I."/>
            <person name="Castelle C.J."/>
            <person name="Singh A."/>
            <person name="Wilkins M.J."/>
            <person name="Williams K.H."/>
            <person name="Banfield J.F."/>
        </authorList>
    </citation>
    <scope>NUCLEOTIDE SEQUENCE [LARGE SCALE GENOMIC DNA]</scope>
</reference>
<dbReference type="InterPro" id="IPR000653">
    <property type="entry name" value="DegT/StrS_aminotransferase"/>
</dbReference>
<dbReference type="Gene3D" id="3.90.1150.10">
    <property type="entry name" value="Aspartate Aminotransferase, domain 1"/>
    <property type="match status" value="1"/>
</dbReference>
<dbReference type="GO" id="GO:0000271">
    <property type="term" value="P:polysaccharide biosynthetic process"/>
    <property type="evidence" value="ECO:0007669"/>
    <property type="project" value="TreeGrafter"/>
</dbReference>
<comment type="similarity">
    <text evidence="1">Belongs to the DegT/DnrJ/EryC1 family.</text>
</comment>
<sequence>MNLMNIKPLKKFKPVKDRIHYGGAVITNKEISALLATINENGGFNWTVGKKGSEFEKALAKYTGHKHVIFTNSGSSGLLLSLLALDLPKNSLVVLPATTFPTAFSSVIYAGYKPLVVDSKVETFNIDEKELEKAFRKHPNIKAVIAVNIAGNIPNLVAIRKLTKKYESKLILDNCDGFGGVYDNKPVESLADIAVTSFHAAHIITTGEGGAVFTSDGVIANRARQYRDWGREDGDDAPTQLAGLPSDYPRRYSYPVLGFNLKPLELQAAVGLVQLKKLEIFKKIRTNNFKELHRIFSKYPNLFKPVRAEEKSEPCWFSFPIFIHGVPKSDLVNYFAKNNIETRPIFAGNILSHPIGNKAKSLGTCPNSSKVLRNGLFIGLSPRTTPDMIKFIEKTVDNFAQKQ</sequence>
<accession>A0A0G0UMH7</accession>
<dbReference type="Pfam" id="PF01041">
    <property type="entry name" value="DegT_DnrJ_EryC1"/>
    <property type="match status" value="1"/>
</dbReference>
<keyword evidence="1" id="KW-0663">Pyridoxal phosphate</keyword>
<dbReference type="PIRSF" id="PIRSF000390">
    <property type="entry name" value="PLP_StrS"/>
    <property type="match status" value="1"/>
</dbReference>
<evidence type="ECO:0000256" key="1">
    <source>
        <dbReference type="RuleBase" id="RU004508"/>
    </source>
</evidence>
<organism evidence="2 3">
    <name type="scientific">Candidatus Wolfebacteria bacterium GW2011_GWB1_41_12</name>
    <dbReference type="NCBI Taxonomy" id="1619006"/>
    <lineage>
        <taxon>Bacteria</taxon>
        <taxon>Candidatus Wolfeibacteriota</taxon>
    </lineage>
</organism>
<dbReference type="Proteomes" id="UP000033918">
    <property type="component" value="Unassembled WGS sequence"/>
</dbReference>
<dbReference type="GO" id="GO:0030170">
    <property type="term" value="F:pyridoxal phosphate binding"/>
    <property type="evidence" value="ECO:0007669"/>
    <property type="project" value="TreeGrafter"/>
</dbReference>
<dbReference type="InterPro" id="IPR015421">
    <property type="entry name" value="PyrdxlP-dep_Trfase_major"/>
</dbReference>
<dbReference type="PANTHER" id="PTHR30244:SF34">
    <property type="entry name" value="DTDP-4-AMINO-4,6-DIDEOXYGALACTOSE TRANSAMINASE"/>
    <property type="match status" value="1"/>
</dbReference>
<comment type="caution">
    <text evidence="2">The sequence shown here is derived from an EMBL/GenBank/DDBJ whole genome shotgun (WGS) entry which is preliminary data.</text>
</comment>